<gene>
    <name evidence="1" type="ORF">N311_09509</name>
</gene>
<accession>A0A091NKP6</accession>
<dbReference type="AlphaFoldDB" id="A0A091NKP6"/>
<reference evidence="1 2" key="1">
    <citation type="submission" date="2014-04" db="EMBL/GenBank/DDBJ databases">
        <title>Genome evolution of avian class.</title>
        <authorList>
            <person name="Zhang G."/>
            <person name="Li C."/>
        </authorList>
    </citation>
    <scope>NUCLEOTIDE SEQUENCE [LARGE SCALE GENOMIC DNA]</scope>
    <source>
        <strain evidence="1">BGI_N311</strain>
    </source>
</reference>
<protein>
    <submittedName>
        <fullName evidence="1">Uncharacterized protein</fullName>
    </submittedName>
</protein>
<feature type="non-terminal residue" evidence="1">
    <location>
        <position position="66"/>
    </location>
</feature>
<feature type="non-terminal residue" evidence="1">
    <location>
        <position position="1"/>
    </location>
</feature>
<dbReference type="EMBL" id="KL387274">
    <property type="protein sequence ID" value="KFP90338.1"/>
    <property type="molecule type" value="Genomic_DNA"/>
</dbReference>
<proteinExistence type="predicted"/>
<sequence>VHQTLVQYDQFCLAMPPPPPSYHTGLACVPVLPVPPESDFAAPGLFPHPWWNRRAPRSSFCCDVVL</sequence>
<organism evidence="1 2">
    <name type="scientific">Apaloderma vittatum</name>
    <name type="common">Bar-tailed trogon</name>
    <dbReference type="NCBI Taxonomy" id="57397"/>
    <lineage>
        <taxon>Eukaryota</taxon>
        <taxon>Metazoa</taxon>
        <taxon>Chordata</taxon>
        <taxon>Craniata</taxon>
        <taxon>Vertebrata</taxon>
        <taxon>Euteleostomi</taxon>
        <taxon>Archelosauria</taxon>
        <taxon>Archosauria</taxon>
        <taxon>Dinosauria</taxon>
        <taxon>Saurischia</taxon>
        <taxon>Theropoda</taxon>
        <taxon>Coelurosauria</taxon>
        <taxon>Aves</taxon>
        <taxon>Neognathae</taxon>
        <taxon>Neoaves</taxon>
        <taxon>Telluraves</taxon>
        <taxon>Coraciimorphae</taxon>
        <taxon>Trogoniformes</taxon>
        <taxon>Trogonidae</taxon>
        <taxon>Apaloderma</taxon>
    </lineage>
</organism>
<keyword evidence="2" id="KW-1185">Reference proteome</keyword>
<evidence type="ECO:0000313" key="1">
    <source>
        <dbReference type="EMBL" id="KFP90338.1"/>
    </source>
</evidence>
<evidence type="ECO:0000313" key="2">
    <source>
        <dbReference type="Proteomes" id="UP000054244"/>
    </source>
</evidence>
<name>A0A091NKP6_APAVI</name>
<dbReference type="Proteomes" id="UP000054244">
    <property type="component" value="Unassembled WGS sequence"/>
</dbReference>